<evidence type="ECO:0000256" key="7">
    <source>
        <dbReference type="ARBA" id="ARBA00047872"/>
    </source>
</evidence>
<protein>
    <recommendedName>
        <fullName evidence="2">aspartate kinase</fullName>
        <ecNumber evidence="2">2.7.2.4</ecNumber>
    </recommendedName>
</protein>
<feature type="non-terminal residue" evidence="8">
    <location>
        <position position="1"/>
    </location>
</feature>
<organism evidence="8 9">
    <name type="scientific">Devosia limi DSM 17137</name>
    <dbReference type="NCBI Taxonomy" id="1121477"/>
    <lineage>
        <taxon>Bacteria</taxon>
        <taxon>Pseudomonadati</taxon>
        <taxon>Pseudomonadota</taxon>
        <taxon>Alphaproteobacteria</taxon>
        <taxon>Hyphomicrobiales</taxon>
        <taxon>Devosiaceae</taxon>
        <taxon>Devosia</taxon>
    </lineage>
</organism>
<comment type="similarity">
    <text evidence="1">Belongs to the aspartokinase family.</text>
</comment>
<evidence type="ECO:0000256" key="5">
    <source>
        <dbReference type="ARBA" id="ARBA00022777"/>
    </source>
</evidence>
<dbReference type="EC" id="2.7.2.4" evidence="2"/>
<keyword evidence="5 8" id="KW-0418">Kinase</keyword>
<comment type="caution">
    <text evidence="8">The sequence shown here is derived from an EMBL/GenBank/DDBJ whole genome shotgun (WGS) entry which is preliminary data.</text>
</comment>
<dbReference type="Gene3D" id="3.40.1160.10">
    <property type="entry name" value="Acetylglutamate kinase-like"/>
    <property type="match status" value="1"/>
</dbReference>
<comment type="catalytic activity">
    <reaction evidence="7">
        <text>L-aspartate + ATP = 4-phospho-L-aspartate + ADP</text>
        <dbReference type="Rhea" id="RHEA:23776"/>
        <dbReference type="ChEBI" id="CHEBI:29991"/>
        <dbReference type="ChEBI" id="CHEBI:30616"/>
        <dbReference type="ChEBI" id="CHEBI:57535"/>
        <dbReference type="ChEBI" id="CHEBI:456216"/>
        <dbReference type="EC" id="2.7.2.4"/>
    </reaction>
</comment>
<proteinExistence type="inferred from homology"/>
<dbReference type="GO" id="GO:0009090">
    <property type="term" value="P:homoserine biosynthetic process"/>
    <property type="evidence" value="ECO:0007669"/>
    <property type="project" value="TreeGrafter"/>
</dbReference>
<dbReference type="GO" id="GO:0004072">
    <property type="term" value="F:aspartate kinase activity"/>
    <property type="evidence" value="ECO:0007669"/>
    <property type="project" value="UniProtKB-EC"/>
</dbReference>
<dbReference type="PANTHER" id="PTHR21499:SF3">
    <property type="entry name" value="ASPARTOKINASE"/>
    <property type="match status" value="1"/>
</dbReference>
<reference evidence="8 9" key="1">
    <citation type="submission" date="2015-03" db="EMBL/GenBank/DDBJ databases">
        <authorList>
            <person name="Hassan Y.I."/>
            <person name="Lepp D."/>
            <person name="Zhou T."/>
        </authorList>
    </citation>
    <scope>NUCLEOTIDE SEQUENCE [LARGE SCALE GENOMIC DNA]</scope>
    <source>
        <strain evidence="8 9">DSM 17137</strain>
    </source>
</reference>
<keyword evidence="4" id="KW-0547">Nucleotide-binding</keyword>
<dbReference type="AlphaFoldDB" id="A0A0F5L9W2"/>
<dbReference type="EMBL" id="LAJF01000122">
    <property type="protein sequence ID" value="KKB78994.1"/>
    <property type="molecule type" value="Genomic_DNA"/>
</dbReference>
<dbReference type="PANTHER" id="PTHR21499">
    <property type="entry name" value="ASPARTATE KINASE"/>
    <property type="match status" value="1"/>
</dbReference>
<evidence type="ECO:0000256" key="1">
    <source>
        <dbReference type="ARBA" id="ARBA00010122"/>
    </source>
</evidence>
<dbReference type="GO" id="GO:0005524">
    <property type="term" value="F:ATP binding"/>
    <property type="evidence" value="ECO:0007669"/>
    <property type="project" value="UniProtKB-KW"/>
</dbReference>
<name>A0A0F5L9W2_9HYPH</name>
<dbReference type="Proteomes" id="UP000033608">
    <property type="component" value="Unassembled WGS sequence"/>
</dbReference>
<evidence type="ECO:0000313" key="9">
    <source>
        <dbReference type="Proteomes" id="UP000033608"/>
    </source>
</evidence>
<gene>
    <name evidence="8" type="ORF">VW29_17975</name>
</gene>
<evidence type="ECO:0000256" key="3">
    <source>
        <dbReference type="ARBA" id="ARBA00022679"/>
    </source>
</evidence>
<evidence type="ECO:0000313" key="8">
    <source>
        <dbReference type="EMBL" id="KKB78994.1"/>
    </source>
</evidence>
<keyword evidence="9" id="KW-1185">Reference proteome</keyword>
<sequence length="162" mass="17769">RVRTYGGVSVALVDLSGCLDERQLPLDEVIGRAFADIDLSRELPIVTGYAQCRAVLMGTYDRGYSEVVLSRVAVVTEAREAIIHKEFHLSSADPRAVGLESVRVLRETNYYVAAQLSDMGMEAIHPRAATSPRQARIPLRVKYAFEPAPYGPVLRTSNPPAA</sequence>
<dbReference type="GO" id="GO:0005829">
    <property type="term" value="C:cytosol"/>
    <property type="evidence" value="ECO:0007669"/>
    <property type="project" value="TreeGrafter"/>
</dbReference>
<evidence type="ECO:0000256" key="4">
    <source>
        <dbReference type="ARBA" id="ARBA00022741"/>
    </source>
</evidence>
<accession>A0A0F5L9W2</accession>
<evidence type="ECO:0000256" key="2">
    <source>
        <dbReference type="ARBA" id="ARBA00013059"/>
    </source>
</evidence>
<dbReference type="SUPFAM" id="SSF53633">
    <property type="entry name" value="Carbamate kinase-like"/>
    <property type="match status" value="1"/>
</dbReference>
<dbReference type="InterPro" id="IPR036393">
    <property type="entry name" value="AceGlu_kinase-like_sf"/>
</dbReference>
<keyword evidence="6" id="KW-0067">ATP-binding</keyword>
<feature type="non-terminal residue" evidence="8">
    <location>
        <position position="162"/>
    </location>
</feature>
<keyword evidence="3 8" id="KW-0808">Transferase</keyword>
<dbReference type="GO" id="GO:0009089">
    <property type="term" value="P:lysine biosynthetic process via diaminopimelate"/>
    <property type="evidence" value="ECO:0007669"/>
    <property type="project" value="TreeGrafter"/>
</dbReference>
<evidence type="ECO:0000256" key="6">
    <source>
        <dbReference type="ARBA" id="ARBA00022840"/>
    </source>
</evidence>